<evidence type="ECO:0000313" key="2">
    <source>
        <dbReference type="Proteomes" id="UP000623842"/>
    </source>
</evidence>
<proteinExistence type="predicted"/>
<dbReference type="RefSeq" id="WP_189774859.1">
    <property type="nucleotide sequence ID" value="NZ_BNCK01000016.1"/>
</dbReference>
<dbReference type="EMBL" id="BNCK01000016">
    <property type="protein sequence ID" value="GHG07852.1"/>
    <property type="molecule type" value="Genomic_DNA"/>
</dbReference>
<reference evidence="1" key="1">
    <citation type="journal article" date="2014" name="Int. J. Syst. Evol. Microbiol.">
        <title>Complete genome sequence of Corynebacterium casei LMG S-19264T (=DSM 44701T), isolated from a smear-ripened cheese.</title>
        <authorList>
            <consortium name="US DOE Joint Genome Institute (JGI-PGF)"/>
            <person name="Walter F."/>
            <person name="Albersmeier A."/>
            <person name="Kalinowski J."/>
            <person name="Ruckert C."/>
        </authorList>
    </citation>
    <scope>NUCLEOTIDE SEQUENCE</scope>
    <source>
        <strain evidence="1">KCTC 42731</strain>
    </source>
</reference>
<dbReference type="AlphaFoldDB" id="A0A919BRP0"/>
<sequence length="69" mass="8083">MPKHLIVTEFELKCLLDRLEECIELACSAECDEYIKSVKRDCNAAMRIAKRNNFEINKSIVDVANRKYF</sequence>
<organism evidence="1 2">
    <name type="scientific">Thalassotalea marina</name>
    <dbReference type="NCBI Taxonomy" id="1673741"/>
    <lineage>
        <taxon>Bacteria</taxon>
        <taxon>Pseudomonadati</taxon>
        <taxon>Pseudomonadota</taxon>
        <taxon>Gammaproteobacteria</taxon>
        <taxon>Alteromonadales</taxon>
        <taxon>Colwelliaceae</taxon>
        <taxon>Thalassotalea</taxon>
    </lineage>
</organism>
<reference evidence="1" key="2">
    <citation type="submission" date="2020-09" db="EMBL/GenBank/DDBJ databases">
        <authorList>
            <person name="Sun Q."/>
            <person name="Kim S."/>
        </authorList>
    </citation>
    <scope>NUCLEOTIDE SEQUENCE</scope>
    <source>
        <strain evidence="1">KCTC 42731</strain>
    </source>
</reference>
<keyword evidence="2" id="KW-1185">Reference proteome</keyword>
<evidence type="ECO:0000313" key="1">
    <source>
        <dbReference type="EMBL" id="GHG07852.1"/>
    </source>
</evidence>
<comment type="caution">
    <text evidence="1">The sequence shown here is derived from an EMBL/GenBank/DDBJ whole genome shotgun (WGS) entry which is preliminary data.</text>
</comment>
<name>A0A919BRP0_9GAMM</name>
<accession>A0A919BRP0</accession>
<dbReference type="Proteomes" id="UP000623842">
    <property type="component" value="Unassembled WGS sequence"/>
</dbReference>
<protein>
    <submittedName>
        <fullName evidence="1">Uncharacterized protein</fullName>
    </submittedName>
</protein>
<gene>
    <name evidence="1" type="ORF">GCM10017161_42020</name>
</gene>